<gene>
    <name evidence="3" type="ORF">ACFQ4B_31690</name>
</gene>
<reference evidence="4" key="1">
    <citation type="journal article" date="2019" name="Int. J. Syst. Evol. Microbiol.">
        <title>The Global Catalogue of Microorganisms (GCM) 10K type strain sequencing project: providing services to taxonomists for standard genome sequencing and annotation.</title>
        <authorList>
            <consortium name="The Broad Institute Genomics Platform"/>
            <consortium name="The Broad Institute Genome Sequencing Center for Infectious Disease"/>
            <person name="Wu L."/>
            <person name="Ma J."/>
        </authorList>
    </citation>
    <scope>NUCLEOTIDE SEQUENCE [LARGE SCALE GENOMIC DNA]</scope>
    <source>
        <strain evidence="4">CCUG 53270</strain>
    </source>
</reference>
<keyword evidence="4" id="KW-1185">Reference proteome</keyword>
<dbReference type="EMBL" id="JBHTLU010000047">
    <property type="protein sequence ID" value="MFD1224682.1"/>
    <property type="molecule type" value="Genomic_DNA"/>
</dbReference>
<feature type="domain" description="GerMN" evidence="2">
    <location>
        <begin position="95"/>
        <end position="180"/>
    </location>
</feature>
<dbReference type="InterPro" id="IPR019606">
    <property type="entry name" value="GerMN"/>
</dbReference>
<evidence type="ECO:0000313" key="4">
    <source>
        <dbReference type="Proteomes" id="UP001597180"/>
    </source>
</evidence>
<proteinExistence type="predicted"/>
<evidence type="ECO:0000259" key="2">
    <source>
        <dbReference type="SMART" id="SM00909"/>
    </source>
</evidence>
<evidence type="ECO:0000313" key="3">
    <source>
        <dbReference type="EMBL" id="MFD1224682.1"/>
    </source>
</evidence>
<organism evidence="3 4">
    <name type="scientific">Paenibacillus vulneris</name>
    <dbReference type="NCBI Taxonomy" id="1133364"/>
    <lineage>
        <taxon>Bacteria</taxon>
        <taxon>Bacillati</taxon>
        <taxon>Bacillota</taxon>
        <taxon>Bacilli</taxon>
        <taxon>Bacillales</taxon>
        <taxon>Paenibacillaceae</taxon>
        <taxon>Paenibacillus</taxon>
    </lineage>
</organism>
<name>A0ABW3UUU0_9BACL</name>
<dbReference type="SMART" id="SM00909">
    <property type="entry name" value="Germane"/>
    <property type="match status" value="1"/>
</dbReference>
<sequence>MNKNIVNGLLLTGAVVLALSGCGQKPLANGGTTQGSDNPPVNNQATPAPTPQPTQQPAKKEPMTSKIKVYYGDDQATKLVEKEVTISYNEDKDKYKAALEALKKAPENGNAVPLAKALGYKSVVFKDGALTVDVSLSDEGRLGSGGESMLLQAIRQTVFQFPEVNSIDILVDGQAAESLMGHMDLPHPIKR</sequence>
<feature type="compositionally biased region" description="Polar residues" evidence="1">
    <location>
        <begin position="30"/>
        <end position="43"/>
    </location>
</feature>
<accession>A0ABW3UUU0</accession>
<feature type="region of interest" description="Disordered" evidence="1">
    <location>
        <begin position="28"/>
        <end position="64"/>
    </location>
</feature>
<evidence type="ECO:0000256" key="1">
    <source>
        <dbReference type="SAM" id="MobiDB-lite"/>
    </source>
</evidence>
<comment type="caution">
    <text evidence="3">The sequence shown here is derived from an EMBL/GenBank/DDBJ whole genome shotgun (WGS) entry which is preliminary data.</text>
</comment>
<protein>
    <submittedName>
        <fullName evidence="3">GerMN domain-containing protein</fullName>
    </submittedName>
</protein>
<dbReference type="PROSITE" id="PS51257">
    <property type="entry name" value="PROKAR_LIPOPROTEIN"/>
    <property type="match status" value="1"/>
</dbReference>
<dbReference type="Pfam" id="PF10646">
    <property type="entry name" value="Germane"/>
    <property type="match status" value="1"/>
</dbReference>
<dbReference type="RefSeq" id="WP_345587549.1">
    <property type="nucleotide sequence ID" value="NZ_BAABJG010000010.1"/>
</dbReference>
<dbReference type="Proteomes" id="UP001597180">
    <property type="component" value="Unassembled WGS sequence"/>
</dbReference>